<gene>
    <name evidence="1" type="ORF">FWILDA_LOCUS1059</name>
</gene>
<comment type="caution">
    <text evidence="1">The sequence shown here is derived from an EMBL/GenBank/DDBJ whole genome shotgun (WGS) entry which is preliminary data.</text>
</comment>
<keyword evidence="2" id="KW-1185">Reference proteome</keyword>
<dbReference type="AlphaFoldDB" id="A0A9W4SC34"/>
<accession>A0A9W4SC34</accession>
<reference evidence="1" key="1">
    <citation type="submission" date="2022-08" db="EMBL/GenBank/DDBJ databases">
        <authorList>
            <person name="Kallberg Y."/>
            <person name="Tangrot J."/>
            <person name="Rosling A."/>
        </authorList>
    </citation>
    <scope>NUCLEOTIDE SEQUENCE</scope>
    <source>
        <strain evidence="1">Wild A</strain>
    </source>
</reference>
<evidence type="ECO:0000313" key="1">
    <source>
        <dbReference type="EMBL" id="CAI2163420.1"/>
    </source>
</evidence>
<organism evidence="1 2">
    <name type="scientific">Funneliformis geosporum</name>
    <dbReference type="NCBI Taxonomy" id="1117311"/>
    <lineage>
        <taxon>Eukaryota</taxon>
        <taxon>Fungi</taxon>
        <taxon>Fungi incertae sedis</taxon>
        <taxon>Mucoromycota</taxon>
        <taxon>Glomeromycotina</taxon>
        <taxon>Glomeromycetes</taxon>
        <taxon>Glomerales</taxon>
        <taxon>Glomeraceae</taxon>
        <taxon>Funneliformis</taxon>
    </lineage>
</organism>
<proteinExistence type="predicted"/>
<protein>
    <submittedName>
        <fullName evidence="1">7570_t:CDS:1</fullName>
    </submittedName>
</protein>
<sequence>MPVVEERYVTIFISGDGFFFTSDLDIIFEETHCYILESIIYRARSAKPQDAIDECSEAYKAGSFQIGKSSLQLFAILHFILSGLSAVNLEILRSEHITEEFKAVSVLFDEDWNP</sequence>
<evidence type="ECO:0000313" key="2">
    <source>
        <dbReference type="Proteomes" id="UP001153678"/>
    </source>
</evidence>
<name>A0A9W4SC34_9GLOM</name>
<dbReference type="EMBL" id="CAMKVN010000089">
    <property type="protein sequence ID" value="CAI2163420.1"/>
    <property type="molecule type" value="Genomic_DNA"/>
</dbReference>
<dbReference type="Proteomes" id="UP001153678">
    <property type="component" value="Unassembled WGS sequence"/>
</dbReference>